<comment type="caution">
    <text evidence="1">Lacks conserved residue(s) required for the propagation of feature annotation.</text>
</comment>
<dbReference type="GO" id="GO:0000160">
    <property type="term" value="P:phosphorelay signal transduction system"/>
    <property type="evidence" value="ECO:0007669"/>
    <property type="project" value="InterPro"/>
</dbReference>
<evidence type="ECO:0000313" key="3">
    <source>
        <dbReference type="EMBL" id="MBI5169184.1"/>
    </source>
</evidence>
<feature type="domain" description="Response regulatory" evidence="2">
    <location>
        <begin position="17"/>
        <end position="137"/>
    </location>
</feature>
<dbReference type="InterPro" id="IPR013815">
    <property type="entry name" value="ATP_grasp_subdomain_1"/>
</dbReference>
<dbReference type="Gene3D" id="3.40.50.2300">
    <property type="match status" value="1"/>
</dbReference>
<dbReference type="InterPro" id="IPR002192">
    <property type="entry name" value="PPDK_AMP/ATP-bd"/>
</dbReference>
<dbReference type="GO" id="GO:0005524">
    <property type="term" value="F:ATP binding"/>
    <property type="evidence" value="ECO:0007669"/>
    <property type="project" value="InterPro"/>
</dbReference>
<dbReference type="SUPFAM" id="SSF56059">
    <property type="entry name" value="Glutathione synthetase ATP-binding domain-like"/>
    <property type="match status" value="1"/>
</dbReference>
<keyword evidence="3" id="KW-0808">Transferase</keyword>
<sequence length="969" mass="108543">MPFRVHDILLVSSLYDSFTLQEDGRLNELIAGEFLEMSFQHTPGLTHVSSGEEAIALAKAESRFNLIVTALRPGGMDAVELARRVRAEGLDVPVVALAYDNTERKEFESSRGLEGIERLFLWQGDARILVAIVKSVEDARNVAHDTDTAGVPVVVVVEDNVRYYSSFLPTIYSELIGQSERLLREGFNASHKLVRMRARPKILLATNYEQAEALIDRYGRFLLGLISDVEFPRERKLSREAGFDLARHAREIAPDLPILLQSSRPEFATGAAEVGAAFLQKYSDTLLADLQHFIVENFAFGDFVFRDPDGAPVGRASNLKELEQELKRVPLESLVYHGQRNHFSRWFTARTEFSLARKLRPRTVGEFDTPADLRASLLASIAEYRQEQSETLVLDFDRESFDPSANFFTRVGGGSLGGKARGLAFVRFLLNHHGITRRFEGVRIGVPQAMVLATDVFDEFLDLNRLRSFALECTNDAYLHQRFQGARLPDHVMEDLKVFLSGVTWPLAVRSSSLLEDSQYQPFTGVYDTLMLANDSPDVDDRLRQLVAAILSVYASTFSKNAKDYLHATPFRLEQEKMAVIIQRVVGNRHDSRFYPDFSGVARSRNFYPPEPLKPEDGIAAVALGMGRTVVEGGQCLSFCPRAPRHILQFSSVDDVLANSQREFWAIEMGRPGGSTGEEAMRESRFGLDVAERDGTLYALGSTYSPENNVIYDGLSRNGVRLVTFAPVLKHGVFPLADVLDQLLGVGQHGMNRPAEIEFAARLSPREGEPHEFAFLQMRPLSLSHDGDTPDIDEDEPERLVCDSARVLGNGVVSDMRDVVVVDFHRFDRSRSVEAAAEVAKFNAELLAEKRPYLLIGVGRWGSTDPWLGIPVTWDQISGARVIIETGFRDFRVTPSQGSHFFQNLTSFQIGYFTVNHGEGFVDWDWLAAHALSQHGLVQHLRFDEPLVALMDGRRGKGVIYKPGKRRTE</sequence>
<proteinExistence type="predicted"/>
<gene>
    <name evidence="3" type="ORF">HZA61_06825</name>
</gene>
<dbReference type="GO" id="GO:0016301">
    <property type="term" value="F:kinase activity"/>
    <property type="evidence" value="ECO:0007669"/>
    <property type="project" value="UniProtKB-KW"/>
</dbReference>
<name>A0A933WAC8_UNCEI</name>
<reference evidence="3" key="1">
    <citation type="submission" date="2020-07" db="EMBL/GenBank/DDBJ databases">
        <title>Huge and variable diversity of episymbiotic CPR bacteria and DPANN archaea in groundwater ecosystems.</title>
        <authorList>
            <person name="He C.Y."/>
            <person name="Keren R."/>
            <person name="Whittaker M."/>
            <person name="Farag I.F."/>
            <person name="Doudna J."/>
            <person name="Cate J.H.D."/>
            <person name="Banfield J.F."/>
        </authorList>
    </citation>
    <scope>NUCLEOTIDE SEQUENCE</scope>
    <source>
        <strain evidence="3">NC_groundwater_1813_Pr3_B-0.1um_71_17</strain>
    </source>
</reference>
<accession>A0A933WAC8</accession>
<dbReference type="PROSITE" id="PS50110">
    <property type="entry name" value="RESPONSE_REGULATORY"/>
    <property type="match status" value="1"/>
</dbReference>
<comment type="caution">
    <text evidence="3">The sequence shown here is derived from an EMBL/GenBank/DDBJ whole genome shotgun (WGS) entry which is preliminary data.</text>
</comment>
<dbReference type="Proteomes" id="UP000696931">
    <property type="component" value="Unassembled WGS sequence"/>
</dbReference>
<dbReference type="SUPFAM" id="SSF52172">
    <property type="entry name" value="CheY-like"/>
    <property type="match status" value="1"/>
</dbReference>
<dbReference type="InterPro" id="IPR011006">
    <property type="entry name" value="CheY-like_superfamily"/>
</dbReference>
<dbReference type="Gene3D" id="3.30.1490.20">
    <property type="entry name" value="ATP-grasp fold, A domain"/>
    <property type="match status" value="1"/>
</dbReference>
<organism evidence="3 4">
    <name type="scientific">Eiseniibacteriota bacterium</name>
    <dbReference type="NCBI Taxonomy" id="2212470"/>
    <lineage>
        <taxon>Bacteria</taxon>
        <taxon>Candidatus Eiseniibacteriota</taxon>
    </lineage>
</organism>
<keyword evidence="3" id="KW-0418">Kinase</keyword>
<dbReference type="InterPro" id="IPR001789">
    <property type="entry name" value="Sig_transdc_resp-reg_receiver"/>
</dbReference>
<evidence type="ECO:0000313" key="4">
    <source>
        <dbReference type="Proteomes" id="UP000696931"/>
    </source>
</evidence>
<evidence type="ECO:0000256" key="1">
    <source>
        <dbReference type="PROSITE-ProRule" id="PRU00169"/>
    </source>
</evidence>
<dbReference type="AlphaFoldDB" id="A0A933WAC8"/>
<dbReference type="Pfam" id="PF01326">
    <property type="entry name" value="PPDK_N"/>
    <property type="match status" value="1"/>
</dbReference>
<evidence type="ECO:0000259" key="2">
    <source>
        <dbReference type="PROSITE" id="PS50110"/>
    </source>
</evidence>
<dbReference type="EMBL" id="JACRIW010000045">
    <property type="protein sequence ID" value="MBI5169184.1"/>
    <property type="molecule type" value="Genomic_DNA"/>
</dbReference>
<protein>
    <submittedName>
        <fullName evidence="3">Histidine kinase</fullName>
    </submittedName>
</protein>
<dbReference type="CDD" id="cd00156">
    <property type="entry name" value="REC"/>
    <property type="match status" value="1"/>
</dbReference>